<evidence type="ECO:0000256" key="2">
    <source>
        <dbReference type="ARBA" id="ARBA00022679"/>
    </source>
</evidence>
<evidence type="ECO:0000313" key="6">
    <source>
        <dbReference type="Proteomes" id="UP000007875"/>
    </source>
</evidence>
<reference evidence="6" key="1">
    <citation type="submission" date="2003-08" db="EMBL/GenBank/DDBJ databases">
        <authorList>
            <person name="Birren B."/>
            <person name="Nusbaum C."/>
            <person name="Abebe A."/>
            <person name="Abouelleil A."/>
            <person name="Adekoya E."/>
            <person name="Ait-zahra M."/>
            <person name="Allen N."/>
            <person name="Allen T."/>
            <person name="An P."/>
            <person name="Anderson M."/>
            <person name="Anderson S."/>
            <person name="Arachchi H."/>
            <person name="Armbruster J."/>
            <person name="Bachantsang P."/>
            <person name="Baldwin J."/>
            <person name="Barry A."/>
            <person name="Bayul T."/>
            <person name="Blitshsteyn B."/>
            <person name="Bloom T."/>
            <person name="Blye J."/>
            <person name="Boguslavskiy L."/>
            <person name="Borowsky M."/>
            <person name="Boukhgalter B."/>
            <person name="Brunache A."/>
            <person name="Butler J."/>
            <person name="Calixte N."/>
            <person name="Calvo S."/>
            <person name="Camarata J."/>
            <person name="Campo K."/>
            <person name="Chang J."/>
            <person name="Cheshatsang Y."/>
            <person name="Citroen M."/>
            <person name="Collymore A."/>
            <person name="Considine T."/>
            <person name="Cook A."/>
            <person name="Cooke P."/>
            <person name="Corum B."/>
            <person name="Cuomo C."/>
            <person name="David R."/>
            <person name="Dawoe T."/>
            <person name="Degray S."/>
            <person name="Dodge S."/>
            <person name="Dooley K."/>
            <person name="Dorje P."/>
            <person name="Dorjee K."/>
            <person name="Dorris L."/>
            <person name="Duffey N."/>
            <person name="Dupes A."/>
            <person name="Elkins T."/>
            <person name="Engels R."/>
            <person name="Erickson J."/>
            <person name="Farina A."/>
            <person name="Faro S."/>
            <person name="Ferreira P."/>
            <person name="Fischer H."/>
            <person name="Fitzgerald M."/>
            <person name="Foley K."/>
            <person name="Gage D."/>
            <person name="Galagan J."/>
            <person name="Gearin G."/>
            <person name="Gnerre S."/>
            <person name="Gnirke A."/>
            <person name="Goyette A."/>
            <person name="Graham J."/>
            <person name="Grandbois E."/>
            <person name="Gyaltsen K."/>
            <person name="Hafez N."/>
            <person name="Hagopian D."/>
            <person name="Hagos B."/>
            <person name="Hall J."/>
            <person name="Hatcher B."/>
            <person name="Heller A."/>
            <person name="Higgins H."/>
            <person name="Honan T."/>
            <person name="Horn A."/>
            <person name="Houde N."/>
            <person name="Hughes L."/>
            <person name="Hulme W."/>
            <person name="Husby E."/>
            <person name="Iliev I."/>
            <person name="Jaffe D."/>
            <person name="Jones C."/>
            <person name="Kamal M."/>
            <person name="Kamat A."/>
            <person name="Kamvysselis M."/>
            <person name="Karlsson E."/>
            <person name="Kells C."/>
            <person name="Kieu A."/>
            <person name="Kisner P."/>
            <person name="Kodira C."/>
            <person name="Kulbokas E."/>
            <person name="Labutti K."/>
            <person name="Lama D."/>
            <person name="Landers T."/>
            <person name="Leger J."/>
            <person name="Levine S."/>
            <person name="Lewis D."/>
            <person name="Lewis T."/>
            <person name="Lindblad-toh K."/>
            <person name="Liu X."/>
            <person name="Lokyitsang T."/>
            <person name="Lokyitsang Y."/>
            <person name="Lucien O."/>
            <person name="Lui A."/>
            <person name="Ma L.J."/>
            <person name="Mabbitt R."/>
            <person name="Macdonald J."/>
            <person name="Maclean C."/>
            <person name="Major J."/>
            <person name="Manning J."/>
            <person name="Marabella R."/>
            <person name="Maru K."/>
            <person name="Matthews C."/>
            <person name="Mauceli E."/>
            <person name="Mccarthy M."/>
            <person name="Mcdonough S."/>
            <person name="Mcghee T."/>
            <person name="Meldrim J."/>
            <person name="Meneus L."/>
            <person name="Mesirov J."/>
            <person name="Mihalev A."/>
            <person name="Mihova T."/>
            <person name="Mikkelsen T."/>
            <person name="Mlenga V."/>
            <person name="Moru K."/>
            <person name="Mozes J."/>
            <person name="Mulrain L."/>
            <person name="Munson G."/>
            <person name="Naylor J."/>
            <person name="Newes C."/>
            <person name="Nguyen C."/>
            <person name="Nguyen N."/>
            <person name="Nguyen T."/>
            <person name="Nicol R."/>
            <person name="Nielsen C."/>
            <person name="Nizzari M."/>
            <person name="Norbu C."/>
            <person name="Norbu N."/>
            <person name="O'donnell P."/>
            <person name="Okoawo O."/>
            <person name="O'leary S."/>
            <person name="Omotosho B."/>
            <person name="O'neill K."/>
            <person name="Osman S."/>
            <person name="Parker S."/>
            <person name="Perrin D."/>
            <person name="Phunkhang P."/>
            <person name="Piqani B."/>
            <person name="Purcell S."/>
            <person name="Rachupka T."/>
            <person name="Ramasamy U."/>
            <person name="Rameau R."/>
            <person name="Ray V."/>
            <person name="Raymond C."/>
            <person name="Retta R."/>
            <person name="Richardson S."/>
            <person name="Rise C."/>
            <person name="Rodriguez J."/>
            <person name="Rogers J."/>
            <person name="Rogov P."/>
            <person name="Rutman M."/>
            <person name="Schupbach R."/>
            <person name="Seaman C."/>
            <person name="Settipalli S."/>
            <person name="Sharpe T."/>
            <person name="Sheridan J."/>
            <person name="Sherpa N."/>
            <person name="Shi J."/>
            <person name="Smirnov S."/>
            <person name="Smith C."/>
            <person name="Sougnez C."/>
            <person name="Spencer B."/>
            <person name="Stalker J."/>
            <person name="Stange-thomann N."/>
            <person name="Stavropoulos S."/>
            <person name="Stetson K."/>
            <person name="Stone C."/>
            <person name="Stone S."/>
            <person name="Stubbs M."/>
            <person name="Talamas J."/>
            <person name="Tchuinga P."/>
            <person name="Tenzing P."/>
            <person name="Tesfaye S."/>
            <person name="Theodore J."/>
            <person name="Thoulutsang Y."/>
            <person name="Topham K."/>
            <person name="Towey S."/>
            <person name="Tsamla T."/>
            <person name="Tsomo N."/>
            <person name="Vallee D."/>
            <person name="Vassiliev H."/>
            <person name="Venkataraman V."/>
            <person name="Vinson J."/>
            <person name="Vo A."/>
            <person name="Wade C."/>
            <person name="Wang S."/>
            <person name="Wangchuk T."/>
            <person name="Wangdi T."/>
            <person name="Whittaker C."/>
            <person name="Wilkinson J."/>
            <person name="Wu Y."/>
            <person name="Wyman D."/>
            <person name="Yadav S."/>
            <person name="Yang S."/>
            <person name="Yang X."/>
            <person name="Yeager S."/>
            <person name="Yee E."/>
            <person name="Young G."/>
            <person name="Zainoun J."/>
            <person name="Zembeck L."/>
            <person name="Zimmer A."/>
            <person name="Zody M."/>
            <person name="Lander E."/>
        </authorList>
    </citation>
    <scope>NUCLEOTIDE SEQUENCE [LARGE SCALE GENOMIC DNA]</scope>
</reference>
<dbReference type="Ensembl" id="ENSCSAVT00000009110.1">
    <property type="protein sequence ID" value="ENSCSAVP00000008996.1"/>
    <property type="gene ID" value="ENSCSAVG00000005323.1"/>
</dbReference>
<name>H2YUI6_CIOSA</name>
<evidence type="ECO:0000313" key="5">
    <source>
        <dbReference type="Ensembl" id="ENSCSAVP00000008996.1"/>
    </source>
</evidence>
<protein>
    <recommendedName>
        <fullName evidence="4">GT23 domain-containing protein</fullName>
    </recommendedName>
</protein>
<dbReference type="PANTHER" id="PTHR13132">
    <property type="entry name" value="ALPHA- 1,6 -FUCOSYLTRANSFERASE"/>
    <property type="match status" value="1"/>
</dbReference>
<dbReference type="Gene3D" id="3.40.50.11350">
    <property type="match status" value="1"/>
</dbReference>
<dbReference type="PANTHER" id="PTHR13132:SF29">
    <property type="entry name" value="ALPHA-(1,6)-FUCOSYLTRANSFERASE"/>
    <property type="match status" value="1"/>
</dbReference>
<comment type="similarity">
    <text evidence="3">Belongs to the glycosyltransferase 23 family.</text>
</comment>
<reference evidence="5" key="2">
    <citation type="submission" date="2025-08" db="UniProtKB">
        <authorList>
            <consortium name="Ensembl"/>
        </authorList>
    </citation>
    <scope>IDENTIFICATION</scope>
</reference>
<accession>H2YUI6</accession>
<proteinExistence type="inferred from homology"/>
<dbReference type="Proteomes" id="UP000007875">
    <property type="component" value="Unassembled WGS sequence"/>
</dbReference>
<dbReference type="GeneTree" id="ENSGT00530000063737"/>
<dbReference type="InterPro" id="IPR045573">
    <property type="entry name" value="Fut8_N_cat"/>
</dbReference>
<sequence>LHVQNKQYFARYPNYQFICGESASAGLKSRFTKNGLFGIVKDIFLLRECDYLVLTMSSNVRRLIQEMRETSSHDATFLSANLDYSYHATRGRDIVHEVLYDHIPLTPCELPSNMDKEAQRHTDGTCGLNKRTKRVGMYPAFKVKPVLMPVSYPISVVQND</sequence>
<dbReference type="PROSITE" id="PS51659">
    <property type="entry name" value="GT23"/>
    <property type="match status" value="1"/>
</dbReference>
<keyword evidence="6" id="KW-1185">Reference proteome</keyword>
<dbReference type="InterPro" id="IPR027350">
    <property type="entry name" value="GT23_dom"/>
</dbReference>
<evidence type="ECO:0000259" key="4">
    <source>
        <dbReference type="PROSITE" id="PS51659"/>
    </source>
</evidence>
<keyword evidence="1 3" id="KW-0328">Glycosyltransferase</keyword>
<reference evidence="5" key="3">
    <citation type="submission" date="2025-09" db="UniProtKB">
        <authorList>
            <consortium name="Ensembl"/>
        </authorList>
    </citation>
    <scope>IDENTIFICATION</scope>
</reference>
<comment type="caution">
    <text evidence="3">Lacks conserved residue(s) required for the propagation of feature annotation.</text>
</comment>
<dbReference type="HOGENOM" id="CLU_082436_1_0_1"/>
<dbReference type="Pfam" id="PF19745">
    <property type="entry name" value="FUT8_N_cat"/>
    <property type="match status" value="1"/>
</dbReference>
<dbReference type="AlphaFoldDB" id="H2YUI6"/>
<organism evidence="5 6">
    <name type="scientific">Ciona savignyi</name>
    <name type="common">Pacific transparent sea squirt</name>
    <dbReference type="NCBI Taxonomy" id="51511"/>
    <lineage>
        <taxon>Eukaryota</taxon>
        <taxon>Metazoa</taxon>
        <taxon>Chordata</taxon>
        <taxon>Tunicata</taxon>
        <taxon>Ascidiacea</taxon>
        <taxon>Phlebobranchia</taxon>
        <taxon>Cionidae</taxon>
        <taxon>Ciona</taxon>
    </lineage>
</organism>
<dbReference type="GO" id="GO:0046921">
    <property type="term" value="F:alpha-(1-&gt;6)-fucosyltransferase activity"/>
    <property type="evidence" value="ECO:0007669"/>
    <property type="project" value="TreeGrafter"/>
</dbReference>
<keyword evidence="2 3" id="KW-0808">Transferase</keyword>
<evidence type="ECO:0000256" key="1">
    <source>
        <dbReference type="ARBA" id="ARBA00022676"/>
    </source>
</evidence>
<dbReference type="GO" id="GO:0006487">
    <property type="term" value="P:protein N-linked glycosylation"/>
    <property type="evidence" value="ECO:0007669"/>
    <property type="project" value="TreeGrafter"/>
</dbReference>
<feature type="domain" description="GT23" evidence="4">
    <location>
        <begin position="1"/>
        <end position="82"/>
    </location>
</feature>
<evidence type="ECO:0000256" key="3">
    <source>
        <dbReference type="PROSITE-ProRule" id="PRU00992"/>
    </source>
</evidence>